<reference evidence="1 2" key="1">
    <citation type="submission" date="2016-02" db="EMBL/GenBank/DDBJ databases">
        <title>Genome analysis of coral dinoflagellate symbionts highlights evolutionary adaptations to a symbiotic lifestyle.</title>
        <authorList>
            <person name="Aranda M."/>
            <person name="Li Y."/>
            <person name="Liew Y.J."/>
            <person name="Baumgarten S."/>
            <person name="Simakov O."/>
            <person name="Wilson M."/>
            <person name="Piel J."/>
            <person name="Ashoor H."/>
            <person name="Bougouffa S."/>
            <person name="Bajic V.B."/>
            <person name="Ryu T."/>
            <person name="Ravasi T."/>
            <person name="Bayer T."/>
            <person name="Micklem G."/>
            <person name="Kim H."/>
            <person name="Bhak J."/>
            <person name="Lajeunesse T.C."/>
            <person name="Voolstra C.R."/>
        </authorList>
    </citation>
    <scope>NUCLEOTIDE SEQUENCE [LARGE SCALE GENOMIC DNA]</scope>
    <source>
        <strain evidence="1 2">CCMP2467</strain>
    </source>
</reference>
<dbReference type="EMBL" id="LSRX01001345">
    <property type="protein sequence ID" value="OLP80790.1"/>
    <property type="molecule type" value="Genomic_DNA"/>
</dbReference>
<name>A0A1Q9CCY9_SYMMI</name>
<accession>A0A1Q9CCY9</accession>
<dbReference type="Proteomes" id="UP000186817">
    <property type="component" value="Unassembled WGS sequence"/>
</dbReference>
<protein>
    <submittedName>
        <fullName evidence="1">Uncharacterized protein</fullName>
    </submittedName>
</protein>
<comment type="caution">
    <text evidence="1">The sequence shown here is derived from an EMBL/GenBank/DDBJ whole genome shotgun (WGS) entry which is preliminary data.</text>
</comment>
<proteinExistence type="predicted"/>
<sequence>MQSYAALRPPNESTVAYRGLRIGLQGNTRTPGQRVDPGPGTQGVLEWPRGLIEHGRPSSCERPGNEATLERATDTCTQEDGDILQRGDGLIPQGGIGTTRSVTEFAYACLDSLCVLFCCFIDHDMAAQRRAFTMAESTRSCCSLADLARSLLMQQAPAMSAIRRGLPEDVADDECSDPSVGFSERYSEHPTRFTAPCFAYRFVLDVLIH</sequence>
<organism evidence="1 2">
    <name type="scientific">Symbiodinium microadriaticum</name>
    <name type="common">Dinoflagellate</name>
    <name type="synonym">Zooxanthella microadriatica</name>
    <dbReference type="NCBI Taxonomy" id="2951"/>
    <lineage>
        <taxon>Eukaryota</taxon>
        <taxon>Sar</taxon>
        <taxon>Alveolata</taxon>
        <taxon>Dinophyceae</taxon>
        <taxon>Suessiales</taxon>
        <taxon>Symbiodiniaceae</taxon>
        <taxon>Symbiodinium</taxon>
    </lineage>
</organism>
<evidence type="ECO:0000313" key="1">
    <source>
        <dbReference type="EMBL" id="OLP80790.1"/>
    </source>
</evidence>
<evidence type="ECO:0000313" key="2">
    <source>
        <dbReference type="Proteomes" id="UP000186817"/>
    </source>
</evidence>
<dbReference type="AlphaFoldDB" id="A0A1Q9CCY9"/>
<keyword evidence="2" id="KW-1185">Reference proteome</keyword>
<gene>
    <name evidence="1" type="ORF">AK812_SmicGene38754</name>
</gene>